<dbReference type="EMBL" id="JAACLJ010000004">
    <property type="protein sequence ID" value="KAF4587933.1"/>
    <property type="molecule type" value="Genomic_DNA"/>
</dbReference>
<keyword evidence="2" id="KW-1185">Reference proteome</keyword>
<organism evidence="1 2">
    <name type="scientific">Ophiocordyceps camponoti-floridani</name>
    <dbReference type="NCBI Taxonomy" id="2030778"/>
    <lineage>
        <taxon>Eukaryota</taxon>
        <taxon>Fungi</taxon>
        <taxon>Dikarya</taxon>
        <taxon>Ascomycota</taxon>
        <taxon>Pezizomycotina</taxon>
        <taxon>Sordariomycetes</taxon>
        <taxon>Hypocreomycetidae</taxon>
        <taxon>Hypocreales</taxon>
        <taxon>Ophiocordycipitaceae</taxon>
        <taxon>Ophiocordyceps</taxon>
    </lineage>
</organism>
<name>A0A8H4VDY6_9HYPO</name>
<dbReference type="AlphaFoldDB" id="A0A8H4VDY6"/>
<protein>
    <submittedName>
        <fullName evidence="1">Uncharacterized protein</fullName>
    </submittedName>
</protein>
<comment type="caution">
    <text evidence="1">The sequence shown here is derived from an EMBL/GenBank/DDBJ whole genome shotgun (WGS) entry which is preliminary data.</text>
</comment>
<dbReference type="Proteomes" id="UP000562929">
    <property type="component" value="Unassembled WGS sequence"/>
</dbReference>
<sequence>MTDDESVSGQHSIRSRFATSCYSKDKIYVIKRERDRFGGKIKRAVLSAENPQKAIDNFETRLVDVSLSTWLASVAT</sequence>
<proteinExistence type="predicted"/>
<accession>A0A8H4VDY6</accession>
<evidence type="ECO:0000313" key="1">
    <source>
        <dbReference type="EMBL" id="KAF4587933.1"/>
    </source>
</evidence>
<gene>
    <name evidence="1" type="ORF">GQ602_004626</name>
</gene>
<evidence type="ECO:0000313" key="2">
    <source>
        <dbReference type="Proteomes" id="UP000562929"/>
    </source>
</evidence>
<reference evidence="1 2" key="1">
    <citation type="journal article" date="2020" name="G3 (Bethesda)">
        <title>Genetic Underpinnings of Host Manipulation by Ophiocordyceps as Revealed by Comparative Transcriptomics.</title>
        <authorList>
            <person name="Will I."/>
            <person name="Das B."/>
            <person name="Trinh T."/>
            <person name="Brachmann A."/>
            <person name="Ohm R.A."/>
            <person name="de Bekker C."/>
        </authorList>
    </citation>
    <scope>NUCLEOTIDE SEQUENCE [LARGE SCALE GENOMIC DNA]</scope>
    <source>
        <strain evidence="1 2">EC05</strain>
    </source>
</reference>